<dbReference type="AlphaFoldDB" id="A0A2M4B6P0"/>
<reference evidence="1" key="1">
    <citation type="submission" date="2018-01" db="EMBL/GenBank/DDBJ databases">
        <title>An insight into the sialome of Amazonian anophelines.</title>
        <authorList>
            <person name="Ribeiro J.M."/>
            <person name="Scarpassa V."/>
            <person name="Calvo E."/>
        </authorList>
    </citation>
    <scope>NUCLEOTIDE SEQUENCE</scope>
    <source>
        <tissue evidence="1">Salivary glands</tissue>
    </source>
</reference>
<dbReference type="EMBL" id="GGFK01015340">
    <property type="protein sequence ID" value="MBW48661.1"/>
    <property type="molecule type" value="Transcribed_RNA"/>
</dbReference>
<accession>A0A2M4B6P0</accession>
<name>A0A2M4B6P0_9DIPT</name>
<proteinExistence type="predicted"/>
<sequence>MITYKGFLCLFAASGSLSRQISFGKTTVAGSTARSRGAGWLCFLFYIFTNIRFSNCHYRKTCWLLHLAIQSAYQWLQWNHRLRPAQRRANNLDQYYCCRLRGRGLRSILR</sequence>
<organism evidence="1">
    <name type="scientific">Anopheles triannulatus</name>
    <dbReference type="NCBI Taxonomy" id="58253"/>
    <lineage>
        <taxon>Eukaryota</taxon>
        <taxon>Metazoa</taxon>
        <taxon>Ecdysozoa</taxon>
        <taxon>Arthropoda</taxon>
        <taxon>Hexapoda</taxon>
        <taxon>Insecta</taxon>
        <taxon>Pterygota</taxon>
        <taxon>Neoptera</taxon>
        <taxon>Endopterygota</taxon>
        <taxon>Diptera</taxon>
        <taxon>Nematocera</taxon>
        <taxon>Culicoidea</taxon>
        <taxon>Culicidae</taxon>
        <taxon>Anophelinae</taxon>
        <taxon>Anopheles</taxon>
    </lineage>
</organism>
<evidence type="ECO:0000313" key="1">
    <source>
        <dbReference type="EMBL" id="MBW48661.1"/>
    </source>
</evidence>
<protein>
    <submittedName>
        <fullName evidence="1">Putative secreted protein</fullName>
    </submittedName>
</protein>